<keyword evidence="1" id="KW-0812">Transmembrane</keyword>
<dbReference type="AlphaFoldDB" id="A0A3D9EGF8"/>
<organism evidence="2 3">
    <name type="scientific">Ectopseudomonas oleovorans</name>
    <name type="common">Pseudomonas oleovorans</name>
    <dbReference type="NCBI Taxonomy" id="301"/>
    <lineage>
        <taxon>Bacteria</taxon>
        <taxon>Pseudomonadati</taxon>
        <taxon>Pseudomonadota</taxon>
        <taxon>Gammaproteobacteria</taxon>
        <taxon>Pseudomonadales</taxon>
        <taxon>Pseudomonadaceae</taxon>
        <taxon>Ectopseudomonas</taxon>
    </lineage>
</organism>
<name>A0A3D9EGF8_ECTOL</name>
<evidence type="ECO:0000256" key="1">
    <source>
        <dbReference type="SAM" id="Phobius"/>
    </source>
</evidence>
<comment type="caution">
    <text evidence="2">The sequence shown here is derived from an EMBL/GenBank/DDBJ whole genome shotgun (WGS) entry which is preliminary data.</text>
</comment>
<feature type="transmembrane region" description="Helical" evidence="1">
    <location>
        <begin position="36"/>
        <end position="55"/>
    </location>
</feature>
<dbReference type="EMBL" id="QRDL01000005">
    <property type="protein sequence ID" value="RED02076.1"/>
    <property type="molecule type" value="Genomic_DNA"/>
</dbReference>
<dbReference type="Proteomes" id="UP000256988">
    <property type="component" value="Unassembled WGS sequence"/>
</dbReference>
<proteinExistence type="predicted"/>
<gene>
    <name evidence="2" type="ORF">DFO60_3702</name>
</gene>
<keyword evidence="1" id="KW-0472">Membrane</keyword>
<protein>
    <submittedName>
        <fullName evidence="2">Uncharacterized protein</fullName>
    </submittedName>
</protein>
<evidence type="ECO:0000313" key="2">
    <source>
        <dbReference type="EMBL" id="RED02076.1"/>
    </source>
</evidence>
<accession>A0A3D9EGF8</accession>
<feature type="transmembrane region" description="Helical" evidence="1">
    <location>
        <begin position="12"/>
        <end position="30"/>
    </location>
</feature>
<sequence>MASKRLAAIADDFRKVGTTAMGAALIGVFLSNHQILTVYTFMSGAILWLIGICLTRED</sequence>
<evidence type="ECO:0000313" key="3">
    <source>
        <dbReference type="Proteomes" id="UP000256988"/>
    </source>
</evidence>
<keyword evidence="1" id="KW-1133">Transmembrane helix</keyword>
<reference evidence="2 3" key="1">
    <citation type="submission" date="2018-07" db="EMBL/GenBank/DDBJ databases">
        <title>Genome sequencing of rice bacterial endophytes.</title>
        <authorList>
            <person name="Venturi V."/>
        </authorList>
    </citation>
    <scope>NUCLEOTIDE SEQUENCE [LARGE SCALE GENOMIC DNA]</scope>
    <source>
        <strain evidence="2 3">AG1002</strain>
    </source>
</reference>